<feature type="domain" description="DUF1206" evidence="2">
    <location>
        <begin position="221"/>
        <end position="289"/>
    </location>
</feature>
<feature type="domain" description="DUF1206" evidence="2">
    <location>
        <begin position="43"/>
        <end position="110"/>
    </location>
</feature>
<evidence type="ECO:0000313" key="3">
    <source>
        <dbReference type="EMBL" id="AIS01117.1"/>
    </source>
</evidence>
<dbReference type="InterPro" id="IPR009597">
    <property type="entry name" value="DUF1206"/>
</dbReference>
<feature type="transmembrane region" description="Helical" evidence="1">
    <location>
        <begin position="214"/>
        <end position="241"/>
    </location>
</feature>
<gene>
    <name evidence="3" type="ORF">SGLAU_25895</name>
</gene>
<dbReference type="STRING" id="1907.SGLAU_25895"/>
<reference evidence="4" key="1">
    <citation type="journal article" date="2015" name="J. Biotechnol.">
        <title>Complete genome sequence of the actinobacterium Streptomyces glaucescens GLA.O (DSM 40922) consisting of a linear chromosome and one linear plasmid.</title>
        <authorList>
            <person name="Ortseifen V."/>
            <person name="Winkler A."/>
            <person name="Albersmeier A."/>
            <person name="Wendler S."/>
            <person name="Puhler A."/>
            <person name="Kalinowski J."/>
            <person name="Ruckert C."/>
        </authorList>
    </citation>
    <scope>NUCLEOTIDE SEQUENCE [LARGE SCALE GENOMIC DNA]</scope>
    <source>
        <strain evidence="4">DSM 40922 / GLA O</strain>
    </source>
</reference>
<feature type="transmembrane region" description="Helical" evidence="1">
    <location>
        <begin position="49"/>
        <end position="68"/>
    </location>
</feature>
<dbReference type="Proteomes" id="UP000029482">
    <property type="component" value="Chromosome"/>
</dbReference>
<keyword evidence="1" id="KW-0812">Transmembrane</keyword>
<sequence>MATGPSAIRGWMRTRRHPARGTGAARARRAANGPVVGTGARWGLAARGALYLLIGVLALRIATGSGGSREADSSGAVQELVRRPFGEALVWAIGIGLVGMAVWRLSEALFGASGPGGHKASKRALNAGRCVFYGFAAFSVLTFVTSSENSEGSDATSRDLTARALELPLGRWLVGLAGLVVLGIGVGIGVRAARRTFHKHLERARMSRRARRVVDVLGVTGGVARGLVYAAAGVFVVTAAWDYDAGKAKGLDGTLRALAGTPAGPWLLAAVALGLAVFGLFSVALARYRRV</sequence>
<dbReference type="eggNOG" id="ENOG5030WMB">
    <property type="taxonomic scope" value="Bacteria"/>
</dbReference>
<evidence type="ECO:0000313" key="4">
    <source>
        <dbReference type="Proteomes" id="UP000029482"/>
    </source>
</evidence>
<dbReference type="EMBL" id="CP009438">
    <property type="protein sequence ID" value="AIS01117.1"/>
    <property type="molecule type" value="Genomic_DNA"/>
</dbReference>
<feature type="transmembrane region" description="Helical" evidence="1">
    <location>
        <begin position="172"/>
        <end position="193"/>
    </location>
</feature>
<keyword evidence="1" id="KW-1133">Transmembrane helix</keyword>
<feature type="transmembrane region" description="Helical" evidence="1">
    <location>
        <begin position="126"/>
        <end position="144"/>
    </location>
</feature>
<accession>A0A089XGQ4</accession>
<evidence type="ECO:0000259" key="2">
    <source>
        <dbReference type="Pfam" id="PF06724"/>
    </source>
</evidence>
<keyword evidence="4" id="KW-1185">Reference proteome</keyword>
<proteinExistence type="predicted"/>
<evidence type="ECO:0000256" key="1">
    <source>
        <dbReference type="SAM" id="Phobius"/>
    </source>
</evidence>
<keyword evidence="1" id="KW-0472">Membrane</keyword>
<dbReference type="HOGENOM" id="CLU_073530_0_0_11"/>
<protein>
    <recommendedName>
        <fullName evidence="2">DUF1206 domain-containing protein</fullName>
    </recommendedName>
</protein>
<dbReference type="Pfam" id="PF06724">
    <property type="entry name" value="DUF1206"/>
    <property type="match status" value="3"/>
</dbReference>
<feature type="transmembrane region" description="Helical" evidence="1">
    <location>
        <begin position="266"/>
        <end position="286"/>
    </location>
</feature>
<dbReference type="AlphaFoldDB" id="A0A089XGQ4"/>
<organism evidence="3 4">
    <name type="scientific">Streptomyces glaucescens</name>
    <dbReference type="NCBI Taxonomy" id="1907"/>
    <lineage>
        <taxon>Bacteria</taxon>
        <taxon>Bacillati</taxon>
        <taxon>Actinomycetota</taxon>
        <taxon>Actinomycetes</taxon>
        <taxon>Kitasatosporales</taxon>
        <taxon>Streptomycetaceae</taxon>
        <taxon>Streptomyces</taxon>
    </lineage>
</organism>
<dbReference type="KEGG" id="sgu:SGLAU_25895"/>
<name>A0A089XGQ4_STRGA</name>
<feature type="domain" description="DUF1206" evidence="2">
    <location>
        <begin position="127"/>
        <end position="195"/>
    </location>
</feature>
<feature type="transmembrane region" description="Helical" evidence="1">
    <location>
        <begin position="88"/>
        <end position="105"/>
    </location>
</feature>